<dbReference type="AlphaFoldDB" id="A0A6A5S757"/>
<dbReference type="SUPFAM" id="SSF54695">
    <property type="entry name" value="POZ domain"/>
    <property type="match status" value="1"/>
</dbReference>
<organism evidence="3 4">
    <name type="scientific">Clathrospora elynae</name>
    <dbReference type="NCBI Taxonomy" id="706981"/>
    <lineage>
        <taxon>Eukaryota</taxon>
        <taxon>Fungi</taxon>
        <taxon>Dikarya</taxon>
        <taxon>Ascomycota</taxon>
        <taxon>Pezizomycotina</taxon>
        <taxon>Dothideomycetes</taxon>
        <taxon>Pleosporomycetidae</taxon>
        <taxon>Pleosporales</taxon>
        <taxon>Diademaceae</taxon>
        <taxon>Clathrospora</taxon>
    </lineage>
</organism>
<proteinExistence type="predicted"/>
<dbReference type="Proteomes" id="UP000800038">
    <property type="component" value="Unassembled WGS sequence"/>
</dbReference>
<sequence>MHRQHVTPASRFPKQPLTPPLIDKKPSARVLRVIALFRRTEQKGITLQQYDVLLGYVTDKIRVSGLQRPPRSRLTEDYGSMNTMDTTTSCSQFISNLVIPPHLIILDISGRKYRTQKVTLQASAYFQNLLARWNDCSDRQEDGSYFIDADSNVFEHVLQFMRRPSKFPLFWTKETSFDYVLYNKLEAEADHFLFHDLRDWIGKKLYLDAVKTVIEVKVLSEYVGEQQKVRTG</sequence>
<name>A0A6A5S757_9PLEO</name>
<dbReference type="InterPro" id="IPR003131">
    <property type="entry name" value="T1-type_BTB"/>
</dbReference>
<accession>A0A6A5S757</accession>
<evidence type="ECO:0000313" key="4">
    <source>
        <dbReference type="Proteomes" id="UP000800038"/>
    </source>
</evidence>
<dbReference type="GO" id="GO:0051260">
    <property type="term" value="P:protein homooligomerization"/>
    <property type="evidence" value="ECO:0007669"/>
    <property type="project" value="InterPro"/>
</dbReference>
<feature type="domain" description="BTB" evidence="2">
    <location>
        <begin position="102"/>
        <end position="162"/>
    </location>
</feature>
<dbReference type="Gene3D" id="3.30.710.10">
    <property type="entry name" value="Potassium Channel Kv1.1, Chain A"/>
    <property type="match status" value="1"/>
</dbReference>
<dbReference type="InterPro" id="IPR000210">
    <property type="entry name" value="BTB/POZ_dom"/>
</dbReference>
<evidence type="ECO:0000313" key="3">
    <source>
        <dbReference type="EMBL" id="KAF1936435.1"/>
    </source>
</evidence>
<evidence type="ECO:0000259" key="2">
    <source>
        <dbReference type="PROSITE" id="PS50097"/>
    </source>
</evidence>
<dbReference type="InterPro" id="IPR011333">
    <property type="entry name" value="SKP1/BTB/POZ_sf"/>
</dbReference>
<reference evidence="3" key="1">
    <citation type="journal article" date="2020" name="Stud. Mycol.">
        <title>101 Dothideomycetes genomes: a test case for predicting lifestyles and emergence of pathogens.</title>
        <authorList>
            <person name="Haridas S."/>
            <person name="Albert R."/>
            <person name="Binder M."/>
            <person name="Bloem J."/>
            <person name="Labutti K."/>
            <person name="Salamov A."/>
            <person name="Andreopoulos B."/>
            <person name="Baker S."/>
            <person name="Barry K."/>
            <person name="Bills G."/>
            <person name="Bluhm B."/>
            <person name="Cannon C."/>
            <person name="Castanera R."/>
            <person name="Culley D."/>
            <person name="Daum C."/>
            <person name="Ezra D."/>
            <person name="Gonzalez J."/>
            <person name="Henrissat B."/>
            <person name="Kuo A."/>
            <person name="Liang C."/>
            <person name="Lipzen A."/>
            <person name="Lutzoni F."/>
            <person name="Magnuson J."/>
            <person name="Mondo S."/>
            <person name="Nolan M."/>
            <person name="Ohm R."/>
            <person name="Pangilinan J."/>
            <person name="Park H.-J."/>
            <person name="Ramirez L."/>
            <person name="Alfaro M."/>
            <person name="Sun H."/>
            <person name="Tritt A."/>
            <person name="Yoshinaga Y."/>
            <person name="Zwiers L.-H."/>
            <person name="Turgeon B."/>
            <person name="Goodwin S."/>
            <person name="Spatafora J."/>
            <person name="Crous P."/>
            <person name="Grigoriev I."/>
        </authorList>
    </citation>
    <scope>NUCLEOTIDE SEQUENCE</scope>
    <source>
        <strain evidence="3">CBS 161.51</strain>
    </source>
</reference>
<gene>
    <name evidence="3" type="ORF">EJ02DRAFT_459523</name>
</gene>
<dbReference type="PROSITE" id="PS50097">
    <property type="entry name" value="BTB"/>
    <property type="match status" value="1"/>
</dbReference>
<feature type="region of interest" description="Disordered" evidence="1">
    <location>
        <begin position="1"/>
        <end position="21"/>
    </location>
</feature>
<evidence type="ECO:0000256" key="1">
    <source>
        <dbReference type="SAM" id="MobiDB-lite"/>
    </source>
</evidence>
<dbReference type="EMBL" id="ML976188">
    <property type="protein sequence ID" value="KAF1936435.1"/>
    <property type="molecule type" value="Genomic_DNA"/>
</dbReference>
<keyword evidence="4" id="KW-1185">Reference proteome</keyword>
<protein>
    <recommendedName>
        <fullName evidence="2">BTB domain-containing protein</fullName>
    </recommendedName>
</protein>
<dbReference type="OrthoDB" id="2414723at2759"/>
<dbReference type="Pfam" id="PF02214">
    <property type="entry name" value="BTB_2"/>
    <property type="match status" value="1"/>
</dbReference>
<dbReference type="SMART" id="SM00225">
    <property type="entry name" value="BTB"/>
    <property type="match status" value="1"/>
</dbReference>